<evidence type="ECO:0000256" key="4">
    <source>
        <dbReference type="ARBA" id="ARBA00022833"/>
    </source>
</evidence>
<dbReference type="Proteomes" id="UP000248330">
    <property type="component" value="Unassembled WGS sequence"/>
</dbReference>
<dbReference type="InterPro" id="IPR051607">
    <property type="entry name" value="Metallo-dep_hydrolases"/>
</dbReference>
<evidence type="ECO:0000256" key="3">
    <source>
        <dbReference type="ARBA" id="ARBA00022801"/>
    </source>
</evidence>
<dbReference type="InterPro" id="IPR006680">
    <property type="entry name" value="Amidohydro-rel"/>
</dbReference>
<dbReference type="InterPro" id="IPR011059">
    <property type="entry name" value="Metal-dep_hydrolase_composite"/>
</dbReference>
<dbReference type="PANTHER" id="PTHR11271:SF48">
    <property type="entry name" value="AMIDOHYDROLASE-RELATED DOMAIN-CONTAINING PROTEIN"/>
    <property type="match status" value="1"/>
</dbReference>
<keyword evidence="2" id="KW-0479">Metal-binding</keyword>
<evidence type="ECO:0000313" key="8">
    <source>
        <dbReference type="Proteomes" id="UP000248330"/>
    </source>
</evidence>
<dbReference type="RefSeq" id="WP_211307254.1">
    <property type="nucleotide sequence ID" value="NZ_CAWNXA010000003.1"/>
</dbReference>
<keyword evidence="3" id="KW-0378">Hydrolase</keyword>
<keyword evidence="8" id="KW-1185">Reference proteome</keyword>
<dbReference type="InterPro" id="IPR055156">
    <property type="entry name" value="HutF-like_N"/>
</dbReference>
<dbReference type="Gene3D" id="2.30.40.10">
    <property type="entry name" value="Urease, subunit C, domain 1"/>
    <property type="match status" value="1"/>
</dbReference>
<dbReference type="Pfam" id="PF22429">
    <property type="entry name" value="HutF_N"/>
    <property type="match status" value="1"/>
</dbReference>
<feature type="domain" description="Formimidoylglutamate deiminase N-terminal" evidence="6">
    <location>
        <begin position="4"/>
        <end position="45"/>
    </location>
</feature>
<name>A0A318EFY7_9GAMM</name>
<dbReference type="NCBIfam" id="NF006681">
    <property type="entry name" value="PRK09229.1-2"/>
    <property type="match status" value="1"/>
</dbReference>
<dbReference type="SUPFAM" id="SSF51338">
    <property type="entry name" value="Composite domain of metallo-dependent hydrolases"/>
    <property type="match status" value="1"/>
</dbReference>
<comment type="cofactor">
    <cofactor evidence="1">
        <name>Zn(2+)</name>
        <dbReference type="ChEBI" id="CHEBI:29105"/>
    </cofactor>
</comment>
<dbReference type="InterPro" id="IPR010252">
    <property type="entry name" value="HutF"/>
</dbReference>
<dbReference type="GO" id="GO:0019239">
    <property type="term" value="F:deaminase activity"/>
    <property type="evidence" value="ECO:0007669"/>
    <property type="project" value="TreeGrafter"/>
</dbReference>
<dbReference type="AlphaFoldDB" id="A0A318EFY7"/>
<dbReference type="PANTHER" id="PTHR11271">
    <property type="entry name" value="GUANINE DEAMINASE"/>
    <property type="match status" value="1"/>
</dbReference>
<reference evidence="7 8" key="1">
    <citation type="submission" date="2018-04" db="EMBL/GenBank/DDBJ databases">
        <title>Genomic Encyclopedia of Type Strains, Phase IV (KMG-IV): sequencing the most valuable type-strain genomes for metagenomic binning, comparative biology and taxonomic classification.</title>
        <authorList>
            <person name="Goeker M."/>
        </authorList>
    </citation>
    <scope>NUCLEOTIDE SEQUENCE [LARGE SCALE GENOMIC DNA]</scope>
    <source>
        <strain evidence="7 8">DSM 104150</strain>
    </source>
</reference>
<dbReference type="Gene3D" id="3.20.20.140">
    <property type="entry name" value="Metal-dependent hydrolases"/>
    <property type="match status" value="1"/>
</dbReference>
<dbReference type="Pfam" id="PF01979">
    <property type="entry name" value="Amidohydro_1"/>
    <property type="match status" value="1"/>
</dbReference>
<dbReference type="GO" id="GO:0046872">
    <property type="term" value="F:metal ion binding"/>
    <property type="evidence" value="ECO:0007669"/>
    <property type="project" value="UniProtKB-KW"/>
</dbReference>
<dbReference type="SUPFAM" id="SSF51556">
    <property type="entry name" value="Metallo-dependent hydrolases"/>
    <property type="match status" value="1"/>
</dbReference>
<dbReference type="EMBL" id="QICN01000003">
    <property type="protein sequence ID" value="PXV69669.1"/>
    <property type="molecule type" value="Genomic_DNA"/>
</dbReference>
<feature type="domain" description="Amidohydrolase-related" evidence="5">
    <location>
        <begin position="49"/>
        <end position="426"/>
    </location>
</feature>
<keyword evidence="4" id="KW-0862">Zinc</keyword>
<evidence type="ECO:0000256" key="1">
    <source>
        <dbReference type="ARBA" id="ARBA00001947"/>
    </source>
</evidence>
<accession>A0A318EFY7</accession>
<dbReference type="GO" id="GO:0005829">
    <property type="term" value="C:cytosol"/>
    <property type="evidence" value="ECO:0007669"/>
    <property type="project" value="TreeGrafter"/>
</dbReference>
<comment type="caution">
    <text evidence="7">The sequence shown here is derived from an EMBL/GenBank/DDBJ whole genome shotgun (WGS) entry which is preliminary data.</text>
</comment>
<protein>
    <submittedName>
        <fullName evidence="7">Formimidoylglutamate deiminase</fullName>
    </submittedName>
</protein>
<proteinExistence type="predicted"/>
<evidence type="ECO:0000313" key="7">
    <source>
        <dbReference type="EMBL" id="PXV69669.1"/>
    </source>
</evidence>
<sequence>MSQALFAAQAWLPDGWAQDVRVDIGDDGLVSGVAANASADGAERLAGPLIPGMPNLHSHAFQRAMAGLTGAGGPQGDNFWAWRACMYRFLERLTPDDLEAIAAQLYVEMLERGYTTVGEFHYLHHDADGRPYTDPAETALRVVAAAGETGIGLRLLPVFYAHAGFGGEPPADGQRRFVCDLDGYARLAERCAQVTAIGFAPHSLRAVTPDELQAILALRASMSAQAPVHIHAAEQTREVDDCLEWSGQRPVEWLLWNAPLDRHWCLVHATHMRELEAAALASHGAVAGLCPSTEADLGDGLFNAEPFLLAGGHIGIGGDSHVGTDPFAELRLFEYGQRLVRRRRNLFERREGRSVGAALYRAAASGGAQALGFAAGAIAPGLRADLVVLDPDDPALAGHRGDRWLDAAIFGPARRPVRDVMVGGRWRVRGGRHPQAEATFARYRATLRRLVA</sequence>
<dbReference type="InterPro" id="IPR032466">
    <property type="entry name" value="Metal_Hydrolase"/>
</dbReference>
<evidence type="ECO:0000259" key="5">
    <source>
        <dbReference type="Pfam" id="PF01979"/>
    </source>
</evidence>
<dbReference type="NCBIfam" id="NF006684">
    <property type="entry name" value="PRK09229.1-5"/>
    <property type="match status" value="1"/>
</dbReference>
<gene>
    <name evidence="7" type="ORF">C8D93_103244</name>
</gene>
<organism evidence="7 8">
    <name type="scientific">Sinimarinibacterium flocculans</name>
    <dbReference type="NCBI Taxonomy" id="985250"/>
    <lineage>
        <taxon>Bacteria</taxon>
        <taxon>Pseudomonadati</taxon>
        <taxon>Pseudomonadota</taxon>
        <taxon>Gammaproteobacteria</taxon>
        <taxon>Nevskiales</taxon>
        <taxon>Nevskiaceae</taxon>
        <taxon>Sinimarinibacterium</taxon>
    </lineage>
</organism>
<evidence type="ECO:0000259" key="6">
    <source>
        <dbReference type="Pfam" id="PF22429"/>
    </source>
</evidence>
<evidence type="ECO:0000256" key="2">
    <source>
        <dbReference type="ARBA" id="ARBA00022723"/>
    </source>
</evidence>
<dbReference type="NCBIfam" id="TIGR02022">
    <property type="entry name" value="hutF"/>
    <property type="match status" value="1"/>
</dbReference>